<dbReference type="Proteomes" id="UP000266841">
    <property type="component" value="Unassembled WGS sequence"/>
</dbReference>
<dbReference type="Gene3D" id="3.10.180.10">
    <property type="entry name" value="2,3-Dihydroxybiphenyl 1,2-Dioxygenase, domain 1"/>
    <property type="match status" value="1"/>
</dbReference>
<keyword evidence="3" id="KW-1185">Reference proteome</keyword>
<sequence>MVRGSNGVASSVAFYQNGLGLTVLRHTDDWAELACPAGPLSTAHTPSISDGAHQQFHLSIQSVESESQLCTGYSPVLNFDVVDMDETIARCVQMGANLDGPIQYPAHGKVAALRAPGGQMIGLYEPAV</sequence>
<protein>
    <recommendedName>
        <fullName evidence="1">Glyoxalase/fosfomycin resistance/dioxygenase domain-containing protein</fullName>
    </recommendedName>
</protein>
<dbReference type="OrthoDB" id="10267381at2759"/>
<evidence type="ECO:0000313" key="3">
    <source>
        <dbReference type="Proteomes" id="UP000266841"/>
    </source>
</evidence>
<organism evidence="2 3">
    <name type="scientific">Thalassiosira oceanica</name>
    <name type="common">Marine diatom</name>
    <dbReference type="NCBI Taxonomy" id="159749"/>
    <lineage>
        <taxon>Eukaryota</taxon>
        <taxon>Sar</taxon>
        <taxon>Stramenopiles</taxon>
        <taxon>Ochrophyta</taxon>
        <taxon>Bacillariophyta</taxon>
        <taxon>Coscinodiscophyceae</taxon>
        <taxon>Thalassiosirophycidae</taxon>
        <taxon>Thalassiosirales</taxon>
        <taxon>Thalassiosiraceae</taxon>
        <taxon>Thalassiosira</taxon>
    </lineage>
</organism>
<dbReference type="Pfam" id="PF00903">
    <property type="entry name" value="Glyoxalase"/>
    <property type="match status" value="1"/>
</dbReference>
<dbReference type="EMBL" id="AGNL01010981">
    <property type="protein sequence ID" value="EJK68682.1"/>
    <property type="molecule type" value="Genomic_DNA"/>
</dbReference>
<reference evidence="2 3" key="1">
    <citation type="journal article" date="2012" name="Genome Biol.">
        <title>Genome and low-iron response of an oceanic diatom adapted to chronic iron limitation.</title>
        <authorList>
            <person name="Lommer M."/>
            <person name="Specht M."/>
            <person name="Roy A.S."/>
            <person name="Kraemer L."/>
            <person name="Andreson R."/>
            <person name="Gutowska M.A."/>
            <person name="Wolf J."/>
            <person name="Bergner S.V."/>
            <person name="Schilhabel M.B."/>
            <person name="Klostermeier U.C."/>
            <person name="Beiko R.G."/>
            <person name="Rosenstiel P."/>
            <person name="Hippler M."/>
            <person name="Laroche J."/>
        </authorList>
    </citation>
    <scope>NUCLEOTIDE SEQUENCE [LARGE SCALE GENOMIC DNA]</scope>
    <source>
        <strain evidence="2 3">CCMP1005</strain>
    </source>
</reference>
<proteinExistence type="predicted"/>
<dbReference type="InterPro" id="IPR004360">
    <property type="entry name" value="Glyas_Fos-R_dOase_dom"/>
</dbReference>
<evidence type="ECO:0000313" key="2">
    <source>
        <dbReference type="EMBL" id="EJK68682.1"/>
    </source>
</evidence>
<name>K0TDU8_THAOC</name>
<dbReference type="SUPFAM" id="SSF54593">
    <property type="entry name" value="Glyoxalase/Bleomycin resistance protein/Dihydroxybiphenyl dioxygenase"/>
    <property type="match status" value="1"/>
</dbReference>
<feature type="domain" description="Glyoxalase/fosfomycin resistance/dioxygenase" evidence="1">
    <location>
        <begin position="7"/>
        <end position="121"/>
    </location>
</feature>
<comment type="caution">
    <text evidence="2">The sequence shown here is derived from an EMBL/GenBank/DDBJ whole genome shotgun (WGS) entry which is preliminary data.</text>
</comment>
<dbReference type="InterPro" id="IPR029068">
    <property type="entry name" value="Glyas_Bleomycin-R_OHBP_Dase"/>
</dbReference>
<dbReference type="OMA" id="NDHVMQK"/>
<accession>K0TDU8</accession>
<gene>
    <name evidence="2" type="ORF">THAOC_10113</name>
</gene>
<evidence type="ECO:0000259" key="1">
    <source>
        <dbReference type="Pfam" id="PF00903"/>
    </source>
</evidence>
<dbReference type="eggNOG" id="ENOG502RZ76">
    <property type="taxonomic scope" value="Eukaryota"/>
</dbReference>
<dbReference type="PANTHER" id="PTHR33993:SF14">
    <property type="entry name" value="GB|AAF24581.1"/>
    <property type="match status" value="1"/>
</dbReference>
<dbReference type="PANTHER" id="PTHR33993">
    <property type="entry name" value="GLYOXALASE-RELATED"/>
    <property type="match status" value="1"/>
</dbReference>
<dbReference type="InterPro" id="IPR052164">
    <property type="entry name" value="Anthracycline_SecMetBiosynth"/>
</dbReference>
<dbReference type="AlphaFoldDB" id="K0TDU8"/>